<feature type="modified residue" description="4-aspartylphosphate" evidence="8">
    <location>
        <position position="221"/>
    </location>
</feature>
<dbReference type="PROSITE" id="PS50109">
    <property type="entry name" value="HIS_KIN"/>
    <property type="match status" value="1"/>
</dbReference>
<dbReference type="Pfam" id="PF02518">
    <property type="entry name" value="HATPase_c"/>
    <property type="match status" value="1"/>
</dbReference>
<dbReference type="InterPro" id="IPR001789">
    <property type="entry name" value="Sig_transdc_resp-reg_receiver"/>
</dbReference>
<keyword evidence="3 8" id="KW-0597">Phosphoprotein</keyword>
<dbReference type="Pfam" id="PF00072">
    <property type="entry name" value="Response_reg"/>
    <property type="match status" value="1"/>
</dbReference>
<proteinExistence type="predicted"/>
<dbReference type="InterPro" id="IPR036890">
    <property type="entry name" value="HATPase_C_sf"/>
</dbReference>
<dbReference type="InterPro" id="IPR011102">
    <property type="entry name" value="Sig_transdc_His_kinase_HWE"/>
</dbReference>
<organism evidence="11 12">
    <name type="scientific">Neoroseomonas terrae</name>
    <dbReference type="NCBI Taxonomy" id="424799"/>
    <lineage>
        <taxon>Bacteria</taxon>
        <taxon>Pseudomonadati</taxon>
        <taxon>Pseudomonadota</taxon>
        <taxon>Alphaproteobacteria</taxon>
        <taxon>Acetobacterales</taxon>
        <taxon>Acetobacteraceae</taxon>
        <taxon>Neoroseomonas</taxon>
    </lineage>
</organism>
<dbReference type="EMBL" id="JAAEDI010000039">
    <property type="protein sequence ID" value="MBR0653057.1"/>
    <property type="molecule type" value="Genomic_DNA"/>
</dbReference>
<dbReference type="PANTHER" id="PTHR43547">
    <property type="entry name" value="TWO-COMPONENT HISTIDINE KINASE"/>
    <property type="match status" value="1"/>
</dbReference>
<protein>
    <recommendedName>
        <fullName evidence="2">histidine kinase</fullName>
        <ecNumber evidence="2">2.7.13.3</ecNumber>
    </recommendedName>
</protein>
<dbReference type="Proteomes" id="UP000698752">
    <property type="component" value="Unassembled WGS sequence"/>
</dbReference>
<evidence type="ECO:0000256" key="3">
    <source>
        <dbReference type="ARBA" id="ARBA00022553"/>
    </source>
</evidence>
<dbReference type="CDD" id="cd16922">
    <property type="entry name" value="HATPase_EvgS-ArcB-TorS-like"/>
    <property type="match status" value="1"/>
</dbReference>
<dbReference type="Pfam" id="PF08448">
    <property type="entry name" value="PAS_4"/>
    <property type="match status" value="1"/>
</dbReference>
<dbReference type="Gene3D" id="3.30.565.10">
    <property type="entry name" value="Histidine kinase-like ATPase, C-terminal domain"/>
    <property type="match status" value="2"/>
</dbReference>
<dbReference type="InterPro" id="IPR013656">
    <property type="entry name" value="PAS_4"/>
</dbReference>
<dbReference type="SUPFAM" id="SSF52172">
    <property type="entry name" value="CheY-like"/>
    <property type="match status" value="2"/>
</dbReference>
<dbReference type="InterPro" id="IPR011006">
    <property type="entry name" value="CheY-like_superfamily"/>
</dbReference>
<keyword evidence="6" id="KW-0418">Kinase</keyword>
<evidence type="ECO:0000313" key="12">
    <source>
        <dbReference type="Proteomes" id="UP000698752"/>
    </source>
</evidence>
<comment type="caution">
    <text evidence="11">The sequence shown here is derived from an EMBL/GenBank/DDBJ whole genome shotgun (WGS) entry which is preliminary data.</text>
</comment>
<name>A0ABS5EPU4_9PROT</name>
<dbReference type="InterPro" id="IPR003594">
    <property type="entry name" value="HATPase_dom"/>
</dbReference>
<evidence type="ECO:0000259" key="9">
    <source>
        <dbReference type="PROSITE" id="PS50109"/>
    </source>
</evidence>
<evidence type="ECO:0000256" key="7">
    <source>
        <dbReference type="ARBA" id="ARBA00022840"/>
    </source>
</evidence>
<dbReference type="InterPro" id="IPR005467">
    <property type="entry name" value="His_kinase_dom"/>
</dbReference>
<evidence type="ECO:0000256" key="2">
    <source>
        <dbReference type="ARBA" id="ARBA00012438"/>
    </source>
</evidence>
<dbReference type="RefSeq" id="WP_211871766.1">
    <property type="nucleotide sequence ID" value="NZ_JAAEDI010000039.1"/>
</dbReference>
<dbReference type="Gene3D" id="3.30.450.20">
    <property type="entry name" value="PAS domain"/>
    <property type="match status" value="1"/>
</dbReference>
<dbReference type="InterPro" id="IPR004358">
    <property type="entry name" value="Sig_transdc_His_kin-like_C"/>
</dbReference>
<accession>A0ABS5EPU4</accession>
<feature type="modified residue" description="4-aspartylphosphate" evidence="8">
    <location>
        <position position="695"/>
    </location>
</feature>
<evidence type="ECO:0000313" key="11">
    <source>
        <dbReference type="EMBL" id="MBR0653057.1"/>
    </source>
</evidence>
<dbReference type="PANTHER" id="PTHR43547:SF2">
    <property type="entry name" value="HYBRID SIGNAL TRANSDUCTION HISTIDINE KINASE C"/>
    <property type="match status" value="1"/>
</dbReference>
<reference evidence="12" key="1">
    <citation type="journal article" date="2021" name="Syst. Appl. Microbiol.">
        <title>Roseomonas hellenica sp. nov., isolated from roots of wild-growing Alkanna tinctoria.</title>
        <authorList>
            <person name="Rat A."/>
            <person name="Naranjo H.D."/>
            <person name="Lebbe L."/>
            <person name="Cnockaert M."/>
            <person name="Krigas N."/>
            <person name="Grigoriadou K."/>
            <person name="Maloupa E."/>
            <person name="Willems A."/>
        </authorList>
    </citation>
    <scope>NUCLEOTIDE SEQUENCE [LARGE SCALE GENOMIC DNA]</scope>
    <source>
        <strain evidence="12">LMG 31159</strain>
    </source>
</reference>
<evidence type="ECO:0000256" key="6">
    <source>
        <dbReference type="ARBA" id="ARBA00022777"/>
    </source>
</evidence>
<keyword evidence="5" id="KW-0547">Nucleotide-binding</keyword>
<feature type="domain" description="Response regulatory" evidence="10">
    <location>
        <begin position="643"/>
        <end position="756"/>
    </location>
</feature>
<sequence length="760" mass="81658">MWEKIVLNLLSNALKFTFAGSIRVTLTELKGTAILAVSDTGTGIPANELPYLFDRFHRVEGAAGRSHEGSGIGLALVRELIRLHGGDVRVQSEPGRGSVFTIAIPLGTAPLLADELAHASQPATSVSGSTSARTEAYVDEVMRWLPKPSDADATAPSPREISAPSIPANAPRILVADDNSDMRDYLTRLLAAARYRVETAKDGQEALQAALDNPPALVLSDVMMPQLDGFALLRALRADPRTADAPVLLLSARAGEEAEVEGLNAGADDYMVKPFSARELLARVGANLRLAQFRREAADAAAAGEARWRGLLTRMKEGFCICDMEYSPDGEPKDWRYVEVSGGWDRMVGIPAAKVTGRRASELFPGLGPRWLATYAKVLETGEPAHIEDYVQPVGRWFEVSAYRIEPGRFGALFLDVTERRAAEGRQALLAREVDHRAKNMLAVVQSIVRLTAANDIEEYADAVEGRVAALARAHALLAKDRWEGTDLLSVLKEETEPYHGRVALAGPPITLRPEAVQAVAMIVHELATNAAKYGALSVATGGVAVTWHRDAVTGALHMRWLEHGGPSITAAPDRQGFGSILIEQTVFSQLAGKVRWGWHTAGLECDIDVAAANLATATPATPPTSARPDNAPRCDVALRGIRVLVVEDDALVGLEMAARLRKLGCDVVGRATTLDSGLALAHAERARVDVALLDINLRGQFAYPIAWALADAGVPVVWTSGYGELSPDAPRLARTQLLHKPIADAELISALRRAVIEPD</sequence>
<dbReference type="SMART" id="SM00387">
    <property type="entry name" value="HATPase_c"/>
    <property type="match status" value="1"/>
</dbReference>
<dbReference type="PROSITE" id="PS50110">
    <property type="entry name" value="RESPONSE_REGULATORY"/>
    <property type="match status" value="2"/>
</dbReference>
<dbReference type="Gene3D" id="3.40.50.2300">
    <property type="match status" value="2"/>
</dbReference>
<feature type="domain" description="Response regulatory" evidence="10">
    <location>
        <begin position="172"/>
        <end position="288"/>
    </location>
</feature>
<feature type="domain" description="Histidine kinase" evidence="9">
    <location>
        <begin position="1"/>
        <end position="108"/>
    </location>
</feature>
<keyword evidence="7" id="KW-0067">ATP-binding</keyword>
<dbReference type="PRINTS" id="PR00344">
    <property type="entry name" value="BCTRLSENSOR"/>
</dbReference>
<comment type="catalytic activity">
    <reaction evidence="1">
        <text>ATP + protein L-histidine = ADP + protein N-phospho-L-histidine.</text>
        <dbReference type="EC" id="2.7.13.3"/>
    </reaction>
</comment>
<evidence type="ECO:0000256" key="4">
    <source>
        <dbReference type="ARBA" id="ARBA00022679"/>
    </source>
</evidence>
<dbReference type="SMART" id="SM00911">
    <property type="entry name" value="HWE_HK"/>
    <property type="match status" value="1"/>
</dbReference>
<dbReference type="EC" id="2.7.13.3" evidence="2"/>
<gene>
    <name evidence="11" type="ORF">GXW78_25600</name>
</gene>
<dbReference type="SUPFAM" id="SSF55785">
    <property type="entry name" value="PYP-like sensor domain (PAS domain)"/>
    <property type="match status" value="1"/>
</dbReference>
<keyword evidence="4" id="KW-0808">Transferase</keyword>
<dbReference type="Pfam" id="PF07536">
    <property type="entry name" value="HWE_HK"/>
    <property type="match status" value="1"/>
</dbReference>
<evidence type="ECO:0000256" key="1">
    <source>
        <dbReference type="ARBA" id="ARBA00000085"/>
    </source>
</evidence>
<evidence type="ECO:0000259" key="10">
    <source>
        <dbReference type="PROSITE" id="PS50110"/>
    </source>
</evidence>
<evidence type="ECO:0000256" key="5">
    <source>
        <dbReference type="ARBA" id="ARBA00022741"/>
    </source>
</evidence>
<dbReference type="SMART" id="SM00448">
    <property type="entry name" value="REC"/>
    <property type="match status" value="2"/>
</dbReference>
<dbReference type="InterPro" id="IPR035965">
    <property type="entry name" value="PAS-like_dom_sf"/>
</dbReference>
<dbReference type="SUPFAM" id="SSF55874">
    <property type="entry name" value="ATPase domain of HSP90 chaperone/DNA topoisomerase II/histidine kinase"/>
    <property type="match status" value="1"/>
</dbReference>
<evidence type="ECO:0000256" key="8">
    <source>
        <dbReference type="PROSITE-ProRule" id="PRU00169"/>
    </source>
</evidence>
<keyword evidence="12" id="KW-1185">Reference proteome</keyword>